<feature type="domain" description="N,N-dimethylformamidase beta subunit-like C-terminal" evidence="1">
    <location>
        <begin position="281"/>
        <end position="559"/>
    </location>
</feature>
<gene>
    <name evidence="2" type="ORF">ETSY1_36760</name>
</gene>
<dbReference type="SUPFAM" id="SSF49899">
    <property type="entry name" value="Concanavalin A-like lectins/glucanases"/>
    <property type="match status" value="1"/>
</dbReference>
<dbReference type="EMBL" id="AZHW01001133">
    <property type="protein sequence ID" value="ETW94009.1"/>
    <property type="molecule type" value="Genomic_DNA"/>
</dbReference>
<dbReference type="InterPro" id="IPR046540">
    <property type="entry name" value="DMFA2_C"/>
</dbReference>
<dbReference type="HOGENOM" id="CLU_013754_0_0_7"/>
<dbReference type="SUPFAM" id="SSF52317">
    <property type="entry name" value="Class I glutamine amidotransferase-like"/>
    <property type="match status" value="1"/>
</dbReference>
<dbReference type="CDD" id="cd03143">
    <property type="entry name" value="A4_beta-galactosidase_middle_domain"/>
    <property type="match status" value="1"/>
</dbReference>
<evidence type="ECO:0000259" key="1">
    <source>
        <dbReference type="Pfam" id="PF20254"/>
    </source>
</evidence>
<dbReference type="InterPro" id="IPR013320">
    <property type="entry name" value="ConA-like_dom_sf"/>
</dbReference>
<accession>W4L7X5</accession>
<dbReference type="Pfam" id="PF20254">
    <property type="entry name" value="DMFA2_C"/>
    <property type="match status" value="1"/>
</dbReference>
<dbReference type="Gene3D" id="2.60.120.200">
    <property type="match status" value="1"/>
</dbReference>
<dbReference type="Proteomes" id="UP000019141">
    <property type="component" value="Unassembled WGS sequence"/>
</dbReference>
<protein>
    <recommendedName>
        <fullName evidence="1">N,N-dimethylformamidase beta subunit-like C-terminal domain-containing protein</fullName>
    </recommendedName>
</protein>
<keyword evidence="3" id="KW-1185">Reference proteome</keyword>
<evidence type="ECO:0000313" key="3">
    <source>
        <dbReference type="Proteomes" id="UP000019141"/>
    </source>
</evidence>
<name>W4L7X5_ENTF1</name>
<reference evidence="2 3" key="1">
    <citation type="journal article" date="2014" name="Nature">
        <title>An environmental bacterial taxon with a large and distinct metabolic repertoire.</title>
        <authorList>
            <person name="Wilson M.C."/>
            <person name="Mori T."/>
            <person name="Ruckert C."/>
            <person name="Uria A.R."/>
            <person name="Helf M.J."/>
            <person name="Takada K."/>
            <person name="Gernert C."/>
            <person name="Steffens U.A."/>
            <person name="Heycke N."/>
            <person name="Schmitt S."/>
            <person name="Rinke C."/>
            <person name="Helfrich E.J."/>
            <person name="Brachmann A.O."/>
            <person name="Gurgui C."/>
            <person name="Wakimoto T."/>
            <person name="Kracht M."/>
            <person name="Crusemann M."/>
            <person name="Hentschel U."/>
            <person name="Abe I."/>
            <person name="Matsunaga S."/>
            <person name="Kalinowski J."/>
            <person name="Takeyama H."/>
            <person name="Piel J."/>
        </authorList>
    </citation>
    <scope>NUCLEOTIDE SEQUENCE [LARGE SCALE GENOMIC DNA]</scope>
    <source>
        <strain evidence="3">TSY1</strain>
    </source>
</reference>
<sequence length="562" mass="60864">MVPLTGYADRFSAAPGETIAFQVSSAASEPYQAQLIRVICGDPNPAGPGIKEEDLATVFAGTYASRAQPVSLGSYARVPHAAALHGLTSFTLIAAIWPTTSQDRRQGIMAKYDEASGTGYALYTDAGGAGVCIGTGSGQSHHISVGKPLRERTWYTIWAAYDASTQTLSVGQLPLQSSVSADDAGRALGTSERPAHLDTSGPLLIAALGGSSVTGHFNGKIERPMMLGRAVGEDDIAETAAAVSPDDLIAGWDFSRDISSAHIVDTGPHGLQGELVNLPARAMTGSNWTGEEMCWRHAPEQYGAIHFHEDDIYDCGWETDFSFTVPEGLKSGAYAMRLTCGALRETIPFFVRPKPGQPTSTACVLVPTFTYTVYSNYSRGVTNDAYRERAAAWGAREWTADDHQDYGLSTYNFHSDGSGIGYASRLRPMITVRPGFLSYHDPRGSGLRHLPADTHLFDWLEAMGHDADVITDHDLHAEGMELLAPYKVLITASHPEYHTKETLDAITTYTERGGRLMYLGGNGFYWRVALHPEWPGAVEIRRNEGGIRAWAAEPGEYFNSFD</sequence>
<feature type="non-terminal residue" evidence="2">
    <location>
        <position position="562"/>
    </location>
</feature>
<dbReference type="InterPro" id="IPR029062">
    <property type="entry name" value="Class_I_gatase-like"/>
</dbReference>
<dbReference type="AlphaFoldDB" id="W4L7X5"/>
<proteinExistence type="predicted"/>
<organism evidence="2 3">
    <name type="scientific">Entotheonella factor</name>
    <dbReference type="NCBI Taxonomy" id="1429438"/>
    <lineage>
        <taxon>Bacteria</taxon>
        <taxon>Pseudomonadati</taxon>
        <taxon>Nitrospinota/Tectimicrobiota group</taxon>
        <taxon>Candidatus Tectimicrobiota</taxon>
        <taxon>Candidatus Entotheonellia</taxon>
        <taxon>Candidatus Entotheonellales</taxon>
        <taxon>Candidatus Entotheonellaceae</taxon>
        <taxon>Candidatus Entotheonella</taxon>
    </lineage>
</organism>
<comment type="caution">
    <text evidence="2">The sequence shown here is derived from an EMBL/GenBank/DDBJ whole genome shotgun (WGS) entry which is preliminary data.</text>
</comment>
<evidence type="ECO:0000313" key="2">
    <source>
        <dbReference type="EMBL" id="ETW94009.1"/>
    </source>
</evidence>